<evidence type="ECO:0000256" key="1">
    <source>
        <dbReference type="HAMAP-Rule" id="MF_02088"/>
    </source>
</evidence>
<keyword evidence="1" id="KW-1003">Cell membrane</keyword>
<dbReference type="RefSeq" id="WP_256552298.1">
    <property type="nucleotide sequence ID" value="NZ_CP101751.1"/>
</dbReference>
<protein>
    <recommendedName>
        <fullName evidence="1">Probable queuosine precursor transporter</fullName>
        <shortName evidence="1">Q precursor transporter</shortName>
    </recommendedName>
</protein>
<dbReference type="HAMAP" id="MF_02088">
    <property type="entry name" value="Q_prec_transport"/>
    <property type="match status" value="1"/>
</dbReference>
<dbReference type="Proteomes" id="UP001059844">
    <property type="component" value="Chromosome"/>
</dbReference>
<accession>A0ABY5IYQ1</accession>
<keyword evidence="3" id="KW-1185">Reference proteome</keyword>
<organism evidence="2 3">
    <name type="scientific">Flavobacterium cerinum</name>
    <dbReference type="NCBI Taxonomy" id="2502784"/>
    <lineage>
        <taxon>Bacteria</taxon>
        <taxon>Pseudomonadati</taxon>
        <taxon>Bacteroidota</taxon>
        <taxon>Flavobacteriia</taxon>
        <taxon>Flavobacteriales</taxon>
        <taxon>Flavobacteriaceae</taxon>
        <taxon>Flavobacterium</taxon>
    </lineage>
</organism>
<dbReference type="InterPro" id="IPR003744">
    <property type="entry name" value="YhhQ"/>
</dbReference>
<dbReference type="PANTHER" id="PTHR34300">
    <property type="entry name" value="QUEUOSINE PRECURSOR TRANSPORTER-RELATED"/>
    <property type="match status" value="1"/>
</dbReference>
<dbReference type="PANTHER" id="PTHR34300:SF2">
    <property type="entry name" value="QUEUOSINE PRECURSOR TRANSPORTER-RELATED"/>
    <property type="match status" value="1"/>
</dbReference>
<dbReference type="Pfam" id="PF02592">
    <property type="entry name" value="Vut_1"/>
    <property type="match status" value="1"/>
</dbReference>
<gene>
    <name evidence="2" type="ORF">NOX80_05415</name>
</gene>
<feature type="transmembrane region" description="Helical" evidence="1">
    <location>
        <begin position="187"/>
        <end position="208"/>
    </location>
</feature>
<sequence length="221" mass="24524">MFKTKRDLVYIILAGIFIANAVVAELTGGKLIQIGPFIMSIGIIPWPVVFITTDLINEHFGRDGVKKLSFITAGLIAYCLLILFVAIQIPAAKGISTVTDEQFKTVFGQGVWIMIASIIAFLVSQLIDVSIFWFLRNKTGKKMIWLRSTGSTVISQLFDSFIVSGIAFWMTGKITTAEYINMATTGYTFKLIIAICLTPMIYLGHYIIEKYLSEDPISDGD</sequence>
<keyword evidence="1" id="KW-1133">Transmembrane helix</keyword>
<keyword evidence="1" id="KW-0812">Transmembrane</keyword>
<comment type="subcellular location">
    <subcellularLocation>
        <location evidence="1">Cell membrane</location>
        <topology evidence="1">Multi-pass membrane protein</topology>
    </subcellularLocation>
</comment>
<keyword evidence="1" id="KW-0472">Membrane</keyword>
<reference evidence="2" key="1">
    <citation type="submission" date="2022-07" db="EMBL/GenBank/DDBJ databases">
        <title>Isolation, identification, and degradation of a PFOSA degrading strain from sewage treatment plant.</title>
        <authorList>
            <person name="Zhang L."/>
            <person name="Huo Y."/>
        </authorList>
    </citation>
    <scope>NUCLEOTIDE SEQUENCE</scope>
    <source>
        <strain evidence="2">C1</strain>
    </source>
</reference>
<keyword evidence="1" id="KW-0813">Transport</keyword>
<feature type="transmembrane region" description="Helical" evidence="1">
    <location>
        <begin position="68"/>
        <end position="91"/>
    </location>
</feature>
<proteinExistence type="inferred from homology"/>
<evidence type="ECO:0000313" key="3">
    <source>
        <dbReference type="Proteomes" id="UP001059844"/>
    </source>
</evidence>
<evidence type="ECO:0000313" key="2">
    <source>
        <dbReference type="EMBL" id="UUC46637.1"/>
    </source>
</evidence>
<feature type="transmembrane region" description="Helical" evidence="1">
    <location>
        <begin position="111"/>
        <end position="135"/>
    </location>
</feature>
<dbReference type="EMBL" id="CP101751">
    <property type="protein sequence ID" value="UUC46637.1"/>
    <property type="molecule type" value="Genomic_DNA"/>
</dbReference>
<comment type="function">
    <text evidence="1">Involved in the import of queuosine (Q) precursors, required for Q precursor salvage.</text>
</comment>
<feature type="transmembrane region" description="Helical" evidence="1">
    <location>
        <begin position="34"/>
        <end position="56"/>
    </location>
</feature>
<comment type="similarity">
    <text evidence="1">Belongs to the vitamin uptake transporter (VUT/ECF) (TC 2.A.88) family. Q precursor transporter subfamily.</text>
</comment>
<name>A0ABY5IYQ1_9FLAO</name>
<dbReference type="NCBIfam" id="TIGR00697">
    <property type="entry name" value="queuosine precursor transporter"/>
    <property type="match status" value="1"/>
</dbReference>